<dbReference type="CDD" id="cd06170">
    <property type="entry name" value="LuxR_C_like"/>
    <property type="match status" value="1"/>
</dbReference>
<protein>
    <submittedName>
        <fullName evidence="5">Response regulator transcription factor</fullName>
    </submittedName>
</protein>
<dbReference type="InterPro" id="IPR001789">
    <property type="entry name" value="Sig_transdc_resp-reg_receiver"/>
</dbReference>
<dbReference type="SUPFAM" id="SSF52172">
    <property type="entry name" value="CheY-like"/>
    <property type="match status" value="1"/>
</dbReference>
<organism evidence="5 6">
    <name type="scientific">Microvirga puerhi</name>
    <dbReference type="NCBI Taxonomy" id="2876078"/>
    <lineage>
        <taxon>Bacteria</taxon>
        <taxon>Pseudomonadati</taxon>
        <taxon>Pseudomonadota</taxon>
        <taxon>Alphaproteobacteria</taxon>
        <taxon>Hyphomicrobiales</taxon>
        <taxon>Methylobacteriaceae</taxon>
        <taxon>Microvirga</taxon>
    </lineage>
</organism>
<dbReference type="Gene3D" id="3.40.50.2300">
    <property type="match status" value="1"/>
</dbReference>
<dbReference type="SUPFAM" id="SSF46894">
    <property type="entry name" value="C-terminal effector domain of the bipartite response regulators"/>
    <property type="match status" value="1"/>
</dbReference>
<keyword evidence="6" id="KW-1185">Reference proteome</keyword>
<dbReference type="InterPro" id="IPR000792">
    <property type="entry name" value="Tscrpt_reg_LuxR_C"/>
</dbReference>
<dbReference type="Pfam" id="PF00196">
    <property type="entry name" value="GerE"/>
    <property type="match status" value="1"/>
</dbReference>
<name>A0ABS7VTU2_9HYPH</name>
<dbReference type="PANTHER" id="PTHR43214:SF42">
    <property type="entry name" value="TRANSCRIPTIONAL REGULATORY PROTEIN DESR"/>
    <property type="match status" value="1"/>
</dbReference>
<dbReference type="PROSITE" id="PS50110">
    <property type="entry name" value="RESPONSE_REGULATORY"/>
    <property type="match status" value="1"/>
</dbReference>
<gene>
    <name evidence="5" type="ORF">K9B37_19090</name>
</gene>
<accession>A0ABS7VTU2</accession>
<sequence length="275" mass="30662">MRKNYSFDSLSNLDSLVPNETFSKSSDPQAHGDLDRTLRADTDLVPMLLIEPNTLLREGLKRILTDTRFQVLQSCSSFEEARSRQLDQAVMLIVSAGSDHENVFRQIKQFKAERNAAKVVVLVDHYDLREVLSAFQSGVDAYLVKSVSCEVLVKSLDLVMLGEAVYPAAILSLVHAPSAETEEVQEDPDEALMEAGSKLGKRGLSLRETVILRCLMQGDSNKIIARKFDITEATVKVHVKAILRKIRAKNRTQAAIWAASHLRSHDHVDGIENSH</sequence>
<feature type="domain" description="HTH luxR-type" evidence="3">
    <location>
        <begin position="197"/>
        <end position="262"/>
    </location>
</feature>
<dbReference type="RefSeq" id="WP_224315115.1">
    <property type="nucleotide sequence ID" value="NZ_JAIRBM010000017.1"/>
</dbReference>
<evidence type="ECO:0000313" key="5">
    <source>
        <dbReference type="EMBL" id="MBZ6078367.1"/>
    </source>
</evidence>
<keyword evidence="1" id="KW-0238">DNA-binding</keyword>
<dbReference type="Proteomes" id="UP000704176">
    <property type="component" value="Unassembled WGS sequence"/>
</dbReference>
<dbReference type="InterPro" id="IPR011006">
    <property type="entry name" value="CheY-like_superfamily"/>
</dbReference>
<reference evidence="5 6" key="1">
    <citation type="submission" date="2021-09" db="EMBL/GenBank/DDBJ databases">
        <title>The complete genome sequence of a new microorganism.</title>
        <authorList>
            <person name="Zi Z."/>
        </authorList>
    </citation>
    <scope>NUCLEOTIDE SEQUENCE [LARGE SCALE GENOMIC DNA]</scope>
    <source>
        <strain evidence="5 6">WGZ8</strain>
    </source>
</reference>
<proteinExistence type="predicted"/>
<dbReference type="SMART" id="SM00448">
    <property type="entry name" value="REC"/>
    <property type="match status" value="1"/>
</dbReference>
<comment type="caution">
    <text evidence="5">The sequence shown here is derived from an EMBL/GenBank/DDBJ whole genome shotgun (WGS) entry which is preliminary data.</text>
</comment>
<dbReference type="PANTHER" id="PTHR43214">
    <property type="entry name" value="TWO-COMPONENT RESPONSE REGULATOR"/>
    <property type="match status" value="1"/>
</dbReference>
<dbReference type="EMBL" id="JAIRBM010000017">
    <property type="protein sequence ID" value="MBZ6078367.1"/>
    <property type="molecule type" value="Genomic_DNA"/>
</dbReference>
<evidence type="ECO:0000256" key="1">
    <source>
        <dbReference type="ARBA" id="ARBA00023125"/>
    </source>
</evidence>
<dbReference type="PRINTS" id="PR00038">
    <property type="entry name" value="HTHLUXR"/>
</dbReference>
<comment type="caution">
    <text evidence="2">Lacks conserved residue(s) required for the propagation of feature annotation.</text>
</comment>
<dbReference type="InterPro" id="IPR039420">
    <property type="entry name" value="WalR-like"/>
</dbReference>
<dbReference type="InterPro" id="IPR016032">
    <property type="entry name" value="Sig_transdc_resp-reg_C-effctor"/>
</dbReference>
<dbReference type="PROSITE" id="PS50043">
    <property type="entry name" value="HTH_LUXR_2"/>
    <property type="match status" value="1"/>
</dbReference>
<feature type="domain" description="Response regulatory" evidence="4">
    <location>
        <begin position="46"/>
        <end position="160"/>
    </location>
</feature>
<dbReference type="PROSITE" id="PS00622">
    <property type="entry name" value="HTH_LUXR_1"/>
    <property type="match status" value="1"/>
</dbReference>
<evidence type="ECO:0000259" key="4">
    <source>
        <dbReference type="PROSITE" id="PS50110"/>
    </source>
</evidence>
<dbReference type="SMART" id="SM00421">
    <property type="entry name" value="HTH_LUXR"/>
    <property type="match status" value="1"/>
</dbReference>
<evidence type="ECO:0000313" key="6">
    <source>
        <dbReference type="Proteomes" id="UP000704176"/>
    </source>
</evidence>
<evidence type="ECO:0000256" key="2">
    <source>
        <dbReference type="PROSITE-ProRule" id="PRU00169"/>
    </source>
</evidence>
<evidence type="ECO:0000259" key="3">
    <source>
        <dbReference type="PROSITE" id="PS50043"/>
    </source>
</evidence>